<protein>
    <submittedName>
        <fullName evidence="2">Nucleotidyltransferase domain-containing protein</fullName>
    </submittedName>
</protein>
<dbReference type="Proteomes" id="UP000199227">
    <property type="component" value="Unassembled WGS sequence"/>
</dbReference>
<dbReference type="SUPFAM" id="SSF81301">
    <property type="entry name" value="Nucleotidyltransferase"/>
    <property type="match status" value="1"/>
</dbReference>
<reference evidence="2 3" key="1">
    <citation type="submission" date="2016-10" db="EMBL/GenBank/DDBJ databases">
        <authorList>
            <person name="de Groot N.N."/>
        </authorList>
    </citation>
    <scope>NUCLEOTIDE SEQUENCE [LARGE SCALE GENOMIC DNA]</scope>
    <source>
        <strain evidence="2 3">EP1-55-1</strain>
    </source>
</reference>
<dbReference type="PANTHER" id="PTHR43852">
    <property type="entry name" value="NUCLEOTIDYLTRANSFERASE"/>
    <property type="match status" value="1"/>
</dbReference>
<keyword evidence="3" id="KW-1185">Reference proteome</keyword>
<dbReference type="CDD" id="cd05403">
    <property type="entry name" value="NT_KNTase_like"/>
    <property type="match status" value="1"/>
</dbReference>
<dbReference type="OrthoDB" id="14556at2"/>
<dbReference type="Pfam" id="PF18765">
    <property type="entry name" value="Polbeta"/>
    <property type="match status" value="1"/>
</dbReference>
<organism evidence="2 3">
    <name type="scientific">Hydrogenimonas thermophila</name>
    <dbReference type="NCBI Taxonomy" id="223786"/>
    <lineage>
        <taxon>Bacteria</taxon>
        <taxon>Pseudomonadati</taxon>
        <taxon>Campylobacterota</taxon>
        <taxon>Epsilonproteobacteria</taxon>
        <taxon>Campylobacterales</taxon>
        <taxon>Hydrogenimonadaceae</taxon>
        <taxon>Hydrogenimonas</taxon>
    </lineage>
</organism>
<dbReference type="Gene3D" id="3.30.460.10">
    <property type="entry name" value="Beta Polymerase, domain 2"/>
    <property type="match status" value="1"/>
</dbReference>
<accession>A0A1I5MAN2</accession>
<evidence type="ECO:0000313" key="3">
    <source>
        <dbReference type="Proteomes" id="UP000199227"/>
    </source>
</evidence>
<sequence length="101" mass="11734">MRLEQYELDAIRESFIKNFQKGKVYLFGSRVDENKKGGDIDLYIDLGDNVDLKEVMKMKQDFKLDIYDKIGEQKIDIVISKDKQSSIVQEALKKGILLCEI</sequence>
<evidence type="ECO:0000259" key="1">
    <source>
        <dbReference type="Pfam" id="PF18765"/>
    </source>
</evidence>
<keyword evidence="2" id="KW-0808">Transferase</keyword>
<dbReference type="InterPro" id="IPR041633">
    <property type="entry name" value="Polbeta"/>
</dbReference>
<dbReference type="InterPro" id="IPR043519">
    <property type="entry name" value="NT_sf"/>
</dbReference>
<dbReference type="EMBL" id="FOXB01000005">
    <property type="protein sequence ID" value="SFP06632.1"/>
    <property type="molecule type" value="Genomic_DNA"/>
</dbReference>
<dbReference type="AlphaFoldDB" id="A0A1I5MAN2"/>
<dbReference type="GO" id="GO:0016740">
    <property type="term" value="F:transferase activity"/>
    <property type="evidence" value="ECO:0007669"/>
    <property type="project" value="UniProtKB-KW"/>
</dbReference>
<dbReference type="InterPro" id="IPR052930">
    <property type="entry name" value="TA_antitoxin_MntA"/>
</dbReference>
<name>A0A1I5MAN2_9BACT</name>
<gene>
    <name evidence="2" type="ORF">SAMN05216234_10589</name>
</gene>
<dbReference type="STRING" id="223786.SAMN05216234_10589"/>
<feature type="domain" description="Polymerase beta nucleotidyltransferase" evidence="1">
    <location>
        <begin position="11"/>
        <end position="100"/>
    </location>
</feature>
<proteinExistence type="predicted"/>
<evidence type="ECO:0000313" key="2">
    <source>
        <dbReference type="EMBL" id="SFP06632.1"/>
    </source>
</evidence>
<dbReference type="RefSeq" id="WP_092911073.1">
    <property type="nucleotide sequence ID" value="NZ_CP136592.1"/>
</dbReference>
<dbReference type="PANTHER" id="PTHR43852:SF3">
    <property type="entry name" value="NUCLEOTIDYLTRANSFERASE"/>
    <property type="match status" value="1"/>
</dbReference>